<evidence type="ECO:0000256" key="1">
    <source>
        <dbReference type="SAM" id="MobiDB-lite"/>
    </source>
</evidence>
<gene>
    <name evidence="2" type="ORF">SLS62_004250</name>
</gene>
<keyword evidence="3" id="KW-1185">Reference proteome</keyword>
<sequence length="127" mass="13669">MSEELPPSPSKMPPPRKKQSIARRVQALSLHGAGISFAVITKTTGYGRSSFYELRQKAISRGYVDGGPVLDEHVVDGKRTGRPTKAQRAAKAQQQEVSHHDDNATATATLQSDVMSVQLLALAEAST</sequence>
<evidence type="ECO:0000313" key="3">
    <source>
        <dbReference type="Proteomes" id="UP001320420"/>
    </source>
</evidence>
<reference evidence="2 3" key="1">
    <citation type="submission" date="2024-02" db="EMBL/GenBank/DDBJ databases">
        <title>De novo assembly and annotation of 12 fungi associated with fruit tree decline syndrome in Ontario, Canada.</title>
        <authorList>
            <person name="Sulman M."/>
            <person name="Ellouze W."/>
            <person name="Ilyukhin E."/>
        </authorList>
    </citation>
    <scope>NUCLEOTIDE SEQUENCE [LARGE SCALE GENOMIC DNA]</scope>
    <source>
        <strain evidence="2 3">M11/M66-122</strain>
    </source>
</reference>
<feature type="compositionally biased region" description="Low complexity" evidence="1">
    <location>
        <begin position="86"/>
        <end position="95"/>
    </location>
</feature>
<feature type="compositionally biased region" description="Pro residues" evidence="1">
    <location>
        <begin position="1"/>
        <end position="13"/>
    </location>
</feature>
<organism evidence="2 3">
    <name type="scientific">Diatrype stigma</name>
    <dbReference type="NCBI Taxonomy" id="117547"/>
    <lineage>
        <taxon>Eukaryota</taxon>
        <taxon>Fungi</taxon>
        <taxon>Dikarya</taxon>
        <taxon>Ascomycota</taxon>
        <taxon>Pezizomycotina</taxon>
        <taxon>Sordariomycetes</taxon>
        <taxon>Xylariomycetidae</taxon>
        <taxon>Xylariales</taxon>
        <taxon>Diatrypaceae</taxon>
        <taxon>Diatrype</taxon>
    </lineage>
</organism>
<dbReference type="AlphaFoldDB" id="A0AAN9V3M9"/>
<feature type="region of interest" description="Disordered" evidence="1">
    <location>
        <begin position="1"/>
        <end position="23"/>
    </location>
</feature>
<protein>
    <submittedName>
        <fullName evidence="2">Uncharacterized protein</fullName>
    </submittedName>
</protein>
<name>A0AAN9V3M9_9PEZI</name>
<feature type="region of interest" description="Disordered" evidence="1">
    <location>
        <begin position="74"/>
        <end position="104"/>
    </location>
</feature>
<dbReference type="Proteomes" id="UP001320420">
    <property type="component" value="Unassembled WGS sequence"/>
</dbReference>
<dbReference type="EMBL" id="JAKJXP020000025">
    <property type="protein sequence ID" value="KAK7753884.1"/>
    <property type="molecule type" value="Genomic_DNA"/>
</dbReference>
<evidence type="ECO:0000313" key="2">
    <source>
        <dbReference type="EMBL" id="KAK7753884.1"/>
    </source>
</evidence>
<accession>A0AAN9V3M9</accession>
<comment type="caution">
    <text evidence="2">The sequence shown here is derived from an EMBL/GenBank/DDBJ whole genome shotgun (WGS) entry which is preliminary data.</text>
</comment>
<proteinExistence type="predicted"/>